<gene>
    <name evidence="2" type="ORF">H9704_01105</name>
</gene>
<evidence type="ECO:0000256" key="1">
    <source>
        <dbReference type="SAM" id="SignalP"/>
    </source>
</evidence>
<feature type="signal peptide" evidence="1">
    <location>
        <begin position="1"/>
        <end position="24"/>
    </location>
</feature>
<proteinExistence type="predicted"/>
<evidence type="ECO:0000313" key="2">
    <source>
        <dbReference type="EMBL" id="HJC04752.1"/>
    </source>
</evidence>
<evidence type="ECO:0008006" key="4">
    <source>
        <dbReference type="Google" id="ProtNLM"/>
    </source>
</evidence>
<dbReference type="Proteomes" id="UP000823910">
    <property type="component" value="Unassembled WGS sequence"/>
</dbReference>
<protein>
    <recommendedName>
        <fullName evidence="4">SCP domain-containing protein</fullName>
    </recommendedName>
</protein>
<reference evidence="2" key="2">
    <citation type="submission" date="2021-04" db="EMBL/GenBank/DDBJ databases">
        <authorList>
            <person name="Gilroy R."/>
        </authorList>
    </citation>
    <scope>NUCLEOTIDE SEQUENCE</scope>
    <source>
        <strain evidence="2">CHK180-15479</strain>
    </source>
</reference>
<keyword evidence="1" id="KW-0732">Signal</keyword>
<feature type="chain" id="PRO_5038593105" description="SCP domain-containing protein" evidence="1">
    <location>
        <begin position="25"/>
        <end position="186"/>
    </location>
</feature>
<name>A0A9D2MXR6_9FIRM</name>
<dbReference type="AlphaFoldDB" id="A0A9D2MXR6"/>
<dbReference type="EMBL" id="DWWT01000002">
    <property type="protein sequence ID" value="HJC04752.1"/>
    <property type="molecule type" value="Genomic_DNA"/>
</dbReference>
<comment type="caution">
    <text evidence="2">The sequence shown here is derived from an EMBL/GenBank/DDBJ whole genome shotgun (WGS) entry which is preliminary data.</text>
</comment>
<organism evidence="2 3">
    <name type="scientific">Candidatus Enterocloster excrementipullorum</name>
    <dbReference type="NCBI Taxonomy" id="2838559"/>
    <lineage>
        <taxon>Bacteria</taxon>
        <taxon>Bacillati</taxon>
        <taxon>Bacillota</taxon>
        <taxon>Clostridia</taxon>
        <taxon>Lachnospirales</taxon>
        <taxon>Lachnospiraceae</taxon>
        <taxon>Enterocloster</taxon>
    </lineage>
</organism>
<accession>A0A9D2MXR6</accession>
<sequence length="186" mass="21609">MKRLKKYGWTGMLSLALLLGQPGAKDALAETAENCFEGEQQVLFERLDEERREKYFDLHPDWEKGEEEDTSGRSASFLVKEDLNRIAASRLAAAMENGYSDGKIPGQGDLSEYLSSVSYRPHATCLELYLRRCEDGKEAWEKAAEWLERNYDKAEDRKYTLEYYRYIGMNAEERDGKTYFMVLLLR</sequence>
<evidence type="ECO:0000313" key="3">
    <source>
        <dbReference type="Proteomes" id="UP000823910"/>
    </source>
</evidence>
<reference evidence="2" key="1">
    <citation type="journal article" date="2021" name="PeerJ">
        <title>Extensive microbial diversity within the chicken gut microbiome revealed by metagenomics and culture.</title>
        <authorList>
            <person name="Gilroy R."/>
            <person name="Ravi A."/>
            <person name="Getino M."/>
            <person name="Pursley I."/>
            <person name="Horton D.L."/>
            <person name="Alikhan N.F."/>
            <person name="Baker D."/>
            <person name="Gharbi K."/>
            <person name="Hall N."/>
            <person name="Watson M."/>
            <person name="Adriaenssens E.M."/>
            <person name="Foster-Nyarko E."/>
            <person name="Jarju S."/>
            <person name="Secka A."/>
            <person name="Antonio M."/>
            <person name="Oren A."/>
            <person name="Chaudhuri R.R."/>
            <person name="La Ragione R."/>
            <person name="Hildebrand F."/>
            <person name="Pallen M.J."/>
        </authorList>
    </citation>
    <scope>NUCLEOTIDE SEQUENCE</scope>
    <source>
        <strain evidence="2">CHK180-15479</strain>
    </source>
</reference>